<reference evidence="2" key="1">
    <citation type="journal article" date="2019" name="Int. J. Syst. Evol. Microbiol.">
        <title>The Global Catalogue of Microorganisms (GCM) 10K type strain sequencing project: providing services to taxonomists for standard genome sequencing and annotation.</title>
        <authorList>
            <consortium name="The Broad Institute Genomics Platform"/>
            <consortium name="The Broad Institute Genome Sequencing Center for Infectious Disease"/>
            <person name="Wu L."/>
            <person name="Ma J."/>
        </authorList>
    </citation>
    <scope>NUCLEOTIDE SEQUENCE [LARGE SCALE GENOMIC DNA]</scope>
    <source>
        <strain evidence="2">CGMCC 1.15043</strain>
    </source>
</reference>
<evidence type="ECO:0000313" key="1">
    <source>
        <dbReference type="EMBL" id="GFZ77731.1"/>
    </source>
</evidence>
<keyword evidence="2" id="KW-1185">Reference proteome</keyword>
<dbReference type="RefSeq" id="WP_189011724.1">
    <property type="nucleotide sequence ID" value="NZ_BMHE01000009.1"/>
</dbReference>
<name>A0ABQ1EMD7_9BACL</name>
<comment type="caution">
    <text evidence="1">The sequence shown here is derived from an EMBL/GenBank/DDBJ whole genome shotgun (WGS) entry which is preliminary data.</text>
</comment>
<evidence type="ECO:0008006" key="3">
    <source>
        <dbReference type="Google" id="ProtNLM"/>
    </source>
</evidence>
<evidence type="ECO:0000313" key="2">
    <source>
        <dbReference type="Proteomes" id="UP000615455"/>
    </source>
</evidence>
<gene>
    <name evidence="1" type="ORF">GCM10008018_24190</name>
</gene>
<dbReference type="EMBL" id="BMHE01000009">
    <property type="protein sequence ID" value="GFZ77731.1"/>
    <property type="molecule type" value="Genomic_DNA"/>
</dbReference>
<organism evidence="1 2">
    <name type="scientific">Paenibacillus marchantiophytorum</name>
    <dbReference type="NCBI Taxonomy" id="1619310"/>
    <lineage>
        <taxon>Bacteria</taxon>
        <taxon>Bacillati</taxon>
        <taxon>Bacillota</taxon>
        <taxon>Bacilli</taxon>
        <taxon>Bacillales</taxon>
        <taxon>Paenibacillaceae</taxon>
        <taxon>Paenibacillus</taxon>
    </lineage>
</organism>
<proteinExistence type="predicted"/>
<dbReference type="Proteomes" id="UP000615455">
    <property type="component" value="Unassembled WGS sequence"/>
</dbReference>
<sequence length="136" mass="16272">MEAHSHYFAMIFMTVTGISTFSFIKSSEAINNDVVRFSNQILKQANLNLGRYLRDNEQFFHTISGSREFQDWLKTRPDDKYDLFDSYQKIEKKWITPFTTYHPETLSIKLYNEKGNESTYRNEYMCGNPFWHLSIR</sequence>
<accession>A0ABQ1EMD7</accession>
<protein>
    <recommendedName>
        <fullName evidence="3">Type II secretion system protein</fullName>
    </recommendedName>
</protein>